<dbReference type="Pfam" id="PF02511">
    <property type="entry name" value="Thy1"/>
    <property type="match status" value="1"/>
</dbReference>
<name>A0ABY5PL73_9ACTN</name>
<dbReference type="RefSeq" id="WP_353865907.1">
    <property type="nucleotide sequence ID" value="NZ_CP088295.1"/>
</dbReference>
<proteinExistence type="predicted"/>
<dbReference type="Gene3D" id="3.30.1360.170">
    <property type="match status" value="1"/>
</dbReference>
<keyword evidence="1" id="KW-0489">Methyltransferase</keyword>
<accession>A0ABY5PL73</accession>
<sequence>MGYACTVLADSVSPAGARITTFEVTFPRLVLAEFNTHRVFSRNSASSRAIPVATQLRRVLEAPYVPAEFGTNQPGMQAGPNLAGERHERARQEWLAARDAAVGHVIGLIAEPGTAPAGASTAELLELVEQLRARIAAKDIPDAWLNVHKQLANRLLEPFMWHTLIVTSTEWENFFHLRAHPDAQPEIQEIAERMRAAYEASTPREVAEGAWHLPLVGEYGGDPAADAALSGDELLKVAVGRCARVSYLTHGGTRDPSADITLHDRLLESAHLSPFEHPARPMTEAELAESAWSGNFRGWHPYRKDIPHEWDALGAEPLVTSG</sequence>
<keyword evidence="4" id="KW-0274">FAD</keyword>
<organism evidence="5 6">
    <name type="scientific">Svornostia abyssi</name>
    <dbReference type="NCBI Taxonomy" id="2898438"/>
    <lineage>
        <taxon>Bacteria</taxon>
        <taxon>Bacillati</taxon>
        <taxon>Actinomycetota</taxon>
        <taxon>Thermoleophilia</taxon>
        <taxon>Solirubrobacterales</taxon>
        <taxon>Baekduiaceae</taxon>
        <taxon>Svornostia</taxon>
    </lineage>
</organism>
<evidence type="ECO:0000256" key="3">
    <source>
        <dbReference type="ARBA" id="ARBA00022727"/>
    </source>
</evidence>
<evidence type="ECO:0000256" key="4">
    <source>
        <dbReference type="ARBA" id="ARBA00022827"/>
    </source>
</evidence>
<gene>
    <name evidence="5" type="ORF">LRS13_07980</name>
</gene>
<dbReference type="SUPFAM" id="SSF69796">
    <property type="entry name" value="Thymidylate synthase-complementing protein Thy1"/>
    <property type="match status" value="1"/>
</dbReference>
<keyword evidence="3" id="KW-0545">Nucleotide biosynthesis</keyword>
<dbReference type="Proteomes" id="UP001058860">
    <property type="component" value="Chromosome"/>
</dbReference>
<evidence type="ECO:0000313" key="6">
    <source>
        <dbReference type="Proteomes" id="UP001058860"/>
    </source>
</evidence>
<dbReference type="InterPro" id="IPR036098">
    <property type="entry name" value="Thymidylate_synthase_ThyX_sf"/>
</dbReference>
<dbReference type="PANTHER" id="PTHR34934">
    <property type="entry name" value="FLAVIN-DEPENDENT THYMIDYLATE SYNTHASE"/>
    <property type="match status" value="1"/>
</dbReference>
<evidence type="ECO:0000313" key="5">
    <source>
        <dbReference type="EMBL" id="UUY05448.1"/>
    </source>
</evidence>
<keyword evidence="6" id="KW-1185">Reference proteome</keyword>
<dbReference type="PROSITE" id="PS51331">
    <property type="entry name" value="THYX"/>
    <property type="match status" value="1"/>
</dbReference>
<dbReference type="PANTHER" id="PTHR34934:SF1">
    <property type="entry name" value="FLAVIN-DEPENDENT THYMIDYLATE SYNTHASE"/>
    <property type="match status" value="1"/>
</dbReference>
<evidence type="ECO:0000256" key="1">
    <source>
        <dbReference type="ARBA" id="ARBA00022603"/>
    </source>
</evidence>
<dbReference type="EMBL" id="CP088295">
    <property type="protein sequence ID" value="UUY05448.1"/>
    <property type="molecule type" value="Genomic_DNA"/>
</dbReference>
<keyword evidence="2" id="KW-0285">Flavoprotein</keyword>
<dbReference type="InterPro" id="IPR003669">
    <property type="entry name" value="Thymidylate_synthase_ThyX"/>
</dbReference>
<evidence type="ECO:0000256" key="2">
    <source>
        <dbReference type="ARBA" id="ARBA00022630"/>
    </source>
</evidence>
<keyword evidence="1" id="KW-0808">Transferase</keyword>
<protein>
    <submittedName>
        <fullName evidence="5">FAD-dependent thymidylate synthase</fullName>
    </submittedName>
</protein>
<reference evidence="6" key="1">
    <citation type="submission" date="2021-11" db="EMBL/GenBank/DDBJ databases">
        <title>Cultivation dependent microbiological survey of springs from the worlds oldest radium mine currently devoted to the extraction of radon-saturated water.</title>
        <authorList>
            <person name="Kapinusova G."/>
            <person name="Smrhova T."/>
            <person name="Strejcek M."/>
            <person name="Suman J."/>
            <person name="Jani K."/>
            <person name="Pajer P."/>
            <person name="Uhlik O."/>
        </authorList>
    </citation>
    <scope>NUCLEOTIDE SEQUENCE [LARGE SCALE GENOMIC DNA]</scope>
    <source>
        <strain evidence="6">J379</strain>
    </source>
</reference>